<sequence length="393" mass="43147">MMNRGHVLEMSSSPVQQILTNPSWWNNISVMRPAPPLPCPSMSPLPPLPPPPPHPPLMMQQHTIRQPSHYYEPSLNSYPSLSLPSFALTSHGDINLEEGEEEEDEELPYDQSLSQLLLYGLAGDQDQKDNYINIGSIHHGKRGSFENWGSHQQYLQALSPNASSSITDAVKEEITINSPARSNYPNHFFRYHSNDDFVIENSTASLSTNRSCVTSIVNTNHPDPISSKKSTNNGKRLGRDPSSECEGSISGGYSQKRSKNQSSSASSSSSPQADHQGNFKVRKEKLGDRITTLHQLVSPFGKTDAASVLLEAIGYIRFLQGQIEALSLPYFGGRGPGSAMHEKSEFHGESEADLRSRGLCLVPISCTTRMGNDDVNGADFWAPALGSPTVLFR</sequence>
<evidence type="ECO:0000313" key="1">
    <source>
        <dbReference type="EMBL" id="KAI4377100.1"/>
    </source>
</evidence>
<keyword evidence="2" id="KW-1185">Reference proteome</keyword>
<comment type="caution">
    <text evidence="1">The sequence shown here is derived from an EMBL/GenBank/DDBJ whole genome shotgun (WGS) entry which is preliminary data.</text>
</comment>
<gene>
    <name evidence="1" type="ORF">MLD38_014786</name>
</gene>
<accession>A0ACB9RDS9</accession>
<name>A0ACB9RDS9_9MYRT</name>
<dbReference type="EMBL" id="CM042883">
    <property type="protein sequence ID" value="KAI4377100.1"/>
    <property type="molecule type" value="Genomic_DNA"/>
</dbReference>
<reference evidence="2" key="1">
    <citation type="journal article" date="2023" name="Front. Plant Sci.">
        <title>Chromosomal-level genome assembly of Melastoma candidum provides insights into trichome evolution.</title>
        <authorList>
            <person name="Zhong Y."/>
            <person name="Wu W."/>
            <person name="Sun C."/>
            <person name="Zou P."/>
            <person name="Liu Y."/>
            <person name="Dai S."/>
            <person name="Zhou R."/>
        </authorList>
    </citation>
    <scope>NUCLEOTIDE SEQUENCE [LARGE SCALE GENOMIC DNA]</scope>
</reference>
<evidence type="ECO:0000313" key="2">
    <source>
        <dbReference type="Proteomes" id="UP001057402"/>
    </source>
</evidence>
<dbReference type="Proteomes" id="UP001057402">
    <property type="component" value="Chromosome 4"/>
</dbReference>
<proteinExistence type="predicted"/>
<organism evidence="1 2">
    <name type="scientific">Melastoma candidum</name>
    <dbReference type="NCBI Taxonomy" id="119954"/>
    <lineage>
        <taxon>Eukaryota</taxon>
        <taxon>Viridiplantae</taxon>
        <taxon>Streptophyta</taxon>
        <taxon>Embryophyta</taxon>
        <taxon>Tracheophyta</taxon>
        <taxon>Spermatophyta</taxon>
        <taxon>Magnoliopsida</taxon>
        <taxon>eudicotyledons</taxon>
        <taxon>Gunneridae</taxon>
        <taxon>Pentapetalae</taxon>
        <taxon>rosids</taxon>
        <taxon>malvids</taxon>
        <taxon>Myrtales</taxon>
        <taxon>Melastomataceae</taxon>
        <taxon>Melastomatoideae</taxon>
        <taxon>Melastomateae</taxon>
        <taxon>Melastoma</taxon>
    </lineage>
</organism>
<protein>
    <submittedName>
        <fullName evidence="1">Uncharacterized protein</fullName>
    </submittedName>
</protein>